<feature type="compositionally biased region" description="Low complexity" evidence="1">
    <location>
        <begin position="85"/>
        <end position="100"/>
    </location>
</feature>
<accession>A0A9W8AKF6</accession>
<protein>
    <recommendedName>
        <fullName evidence="2">Trs120/TRAPPC9 N-terminal domain-containing protein</fullName>
    </recommendedName>
</protein>
<evidence type="ECO:0000259" key="2">
    <source>
        <dbReference type="Pfam" id="PF08626"/>
    </source>
</evidence>
<evidence type="ECO:0000256" key="1">
    <source>
        <dbReference type="SAM" id="MobiDB-lite"/>
    </source>
</evidence>
<feature type="non-terminal residue" evidence="3">
    <location>
        <position position="343"/>
    </location>
</feature>
<dbReference type="InterPro" id="IPR013935">
    <property type="entry name" value="Trs120_TRAPPC9"/>
</dbReference>
<comment type="caution">
    <text evidence="3">The sequence shown here is derived from an EMBL/GenBank/DDBJ whole genome shotgun (WGS) entry which is preliminary data.</text>
</comment>
<feature type="region of interest" description="Disordered" evidence="1">
    <location>
        <begin position="297"/>
        <end position="343"/>
    </location>
</feature>
<dbReference type="GO" id="GO:0005802">
    <property type="term" value="C:trans-Golgi network"/>
    <property type="evidence" value="ECO:0007669"/>
    <property type="project" value="TreeGrafter"/>
</dbReference>
<gene>
    <name evidence="3" type="ORF">IWQ62_005073</name>
</gene>
<feature type="compositionally biased region" description="Basic and acidic residues" evidence="1">
    <location>
        <begin position="329"/>
        <end position="343"/>
    </location>
</feature>
<keyword evidence="4" id="KW-1185">Reference proteome</keyword>
<dbReference type="OrthoDB" id="27962at2759"/>
<evidence type="ECO:0000313" key="4">
    <source>
        <dbReference type="Proteomes" id="UP001150925"/>
    </source>
</evidence>
<dbReference type="PANTHER" id="PTHR21512">
    <property type="entry name" value="TRAFFICKING PROTEIN PARTICLE COMPLEX SUBUNIT 9"/>
    <property type="match status" value="1"/>
</dbReference>
<dbReference type="EMBL" id="JANBPY010001935">
    <property type="protein sequence ID" value="KAJ1957502.1"/>
    <property type="molecule type" value="Genomic_DNA"/>
</dbReference>
<feature type="domain" description="Trs120/TRAPPC9 N-terminal" evidence="2">
    <location>
        <begin position="20"/>
        <end position="64"/>
    </location>
</feature>
<sequence length="343" mass="36862">MPPGPPSYPTHCEERAELCILDPARIRVLLLPIGRIAPHRFQYYVQLFKRFSVVPVNSVTDDTAEQVLHESLPPLGLPPVHRSQSSPGNGSPSAGNPGTPVGSEPSVSHSEPAECAGSRASLDESDRPRRIQPVPDDTTLPNRTDLLLFDFINQVDNASVNLEHLQTYRQTFGVVGIMELTEPAKHDSRLYPVLENGYAEFQGQLDHLPNALVSRCVVFRTRATSSADGTTASPKDLPPLSYPKGLLPVNATGDPLPGVATVMNGLTAAMRAALHMMTEALETQNYVPPSSLSALSPTITSGPPLKSPTFASYMRQRSAGSTPTLIPTDKGDFATDPSAKESV</sequence>
<name>A0A9W8AKF6_9FUNG</name>
<dbReference type="PANTHER" id="PTHR21512:SF5">
    <property type="entry name" value="TRAFFICKING PROTEIN PARTICLE COMPLEX SUBUNIT 9"/>
    <property type="match status" value="1"/>
</dbReference>
<dbReference type="Proteomes" id="UP001150925">
    <property type="component" value="Unassembled WGS sequence"/>
</dbReference>
<feature type="domain" description="Trs120/TRAPPC9 N-terminal" evidence="2">
    <location>
        <begin position="146"/>
        <end position="289"/>
    </location>
</feature>
<feature type="region of interest" description="Disordered" evidence="1">
    <location>
        <begin position="72"/>
        <end position="139"/>
    </location>
</feature>
<reference evidence="3" key="1">
    <citation type="submission" date="2022-07" db="EMBL/GenBank/DDBJ databases">
        <title>Phylogenomic reconstructions and comparative analyses of Kickxellomycotina fungi.</title>
        <authorList>
            <person name="Reynolds N.K."/>
            <person name="Stajich J.E."/>
            <person name="Barry K."/>
            <person name="Grigoriev I.V."/>
            <person name="Crous P."/>
            <person name="Smith M.E."/>
        </authorList>
    </citation>
    <scope>NUCLEOTIDE SEQUENCE</scope>
    <source>
        <strain evidence="3">RSA 1196</strain>
    </source>
</reference>
<dbReference type="AlphaFoldDB" id="A0A9W8AKF6"/>
<proteinExistence type="predicted"/>
<evidence type="ECO:0000313" key="3">
    <source>
        <dbReference type="EMBL" id="KAJ1957502.1"/>
    </source>
</evidence>
<dbReference type="InterPro" id="IPR058563">
    <property type="entry name" value="Trs120_TRAPPC9_N"/>
</dbReference>
<organism evidence="3 4">
    <name type="scientific">Dispira parvispora</name>
    <dbReference type="NCBI Taxonomy" id="1520584"/>
    <lineage>
        <taxon>Eukaryota</taxon>
        <taxon>Fungi</taxon>
        <taxon>Fungi incertae sedis</taxon>
        <taxon>Zoopagomycota</taxon>
        <taxon>Kickxellomycotina</taxon>
        <taxon>Dimargaritomycetes</taxon>
        <taxon>Dimargaritales</taxon>
        <taxon>Dimargaritaceae</taxon>
        <taxon>Dispira</taxon>
    </lineage>
</organism>
<dbReference type="Pfam" id="PF08626">
    <property type="entry name" value="TRAPPC9-Trs120"/>
    <property type="match status" value="2"/>
</dbReference>